<dbReference type="AlphaFoldDB" id="A0A1D7QGD0"/>
<dbReference type="EMBL" id="CP017141">
    <property type="protein sequence ID" value="AOM77707.1"/>
    <property type="molecule type" value="Genomic_DNA"/>
</dbReference>
<gene>
    <name evidence="1" type="ORF">BFS30_11315</name>
</gene>
<protein>
    <submittedName>
        <fullName evidence="1">Uncharacterized protein</fullName>
    </submittedName>
</protein>
<keyword evidence="2" id="KW-1185">Reference proteome</keyword>
<dbReference type="Proteomes" id="UP000094313">
    <property type="component" value="Chromosome"/>
</dbReference>
<proteinExistence type="predicted"/>
<dbReference type="RefSeq" id="WP_069379395.1">
    <property type="nucleotide sequence ID" value="NZ_CP017141.1"/>
</dbReference>
<dbReference type="KEGG" id="psty:BFS30_11315"/>
<dbReference type="Pfam" id="PF19781">
    <property type="entry name" value="DUF6266"/>
    <property type="match status" value="1"/>
</dbReference>
<name>A0A1D7QGD0_9SPHI</name>
<evidence type="ECO:0000313" key="2">
    <source>
        <dbReference type="Proteomes" id="UP000094313"/>
    </source>
</evidence>
<reference evidence="1 2" key="1">
    <citation type="submission" date="2016-08" db="EMBL/GenBank/DDBJ databases">
        <authorList>
            <person name="Seilhamer J.J."/>
        </authorList>
    </citation>
    <scope>NUCLEOTIDE SEQUENCE [LARGE SCALE GENOMIC DNA]</scope>
    <source>
        <strain evidence="1 2">DX4</strain>
    </source>
</reference>
<sequence length="273" mass="30232">MAKAANGPLGPINGKIGNLVCYMLNGQPVIRTIGDPGKPSRDQLANRQAMSVTMKMVGAISKFTDLSFALEAKGTVRNTHNLATSYIKKQALKGEYPNISIDYSKVILSNGTLPVATGLKMEKKDNAVELSWDHQGHDNTIVMVMLYHPLRKRATVDVNACRKDAGACIIQLHDGYIDEPIEAYLCFRSADGKSTSNSTYIGNLNGEMESGEQATQRKRYSALKGRFDLVEAQYSLQMEQNRGMPLDSKAFRNLQKEYEMLRNKLENLPGKPV</sequence>
<dbReference type="InterPro" id="IPR046233">
    <property type="entry name" value="DUF6266"/>
</dbReference>
<organism evidence="1 2">
    <name type="scientific">Pedobacter steynii</name>
    <dbReference type="NCBI Taxonomy" id="430522"/>
    <lineage>
        <taxon>Bacteria</taxon>
        <taxon>Pseudomonadati</taxon>
        <taxon>Bacteroidota</taxon>
        <taxon>Sphingobacteriia</taxon>
        <taxon>Sphingobacteriales</taxon>
        <taxon>Sphingobacteriaceae</taxon>
        <taxon>Pedobacter</taxon>
    </lineage>
</organism>
<accession>A0A1D7QGD0</accession>
<evidence type="ECO:0000313" key="1">
    <source>
        <dbReference type="EMBL" id="AOM77707.1"/>
    </source>
</evidence>
<dbReference type="OrthoDB" id="648163at2"/>